<accession>A0A031JMH7</accession>
<protein>
    <submittedName>
        <fullName evidence="1">Uncharacterized protein</fullName>
    </submittedName>
</protein>
<sequence length="260" mass="28511">MANNYLSSSFILEMTADDAEMVRLAQRASEIVENSCISDTGRDLEYADLGPRFAALFPPKDDDDFGSFLDLFDDPDFPTFDCSIVISETDAEGHCQVSFSGNQFGVDQVANLIFAACKSALPCAFSWAHTCDALRPDEFGGGCVIITEAGIDFHSTTGIIGRVLGTGAGPSETPKPVFDPALVSIEQKRFSHTQWEILVCYNGLRIEQYGDKIELAGKEYRGYPREVWMAVAYREAIARDMASRLPVVEEAAITAHLTTH</sequence>
<comment type="caution">
    <text evidence="1">The sequence shown here is derived from an EMBL/GenBank/DDBJ whole genome shotgun (WGS) entry which is preliminary data.</text>
</comment>
<proteinExistence type="predicted"/>
<dbReference type="eggNOG" id="ENOG502ZRBF">
    <property type="taxonomic scope" value="Bacteria"/>
</dbReference>
<dbReference type="RefSeq" id="WP_051587080.1">
    <property type="nucleotide sequence ID" value="NZ_JFYZ01000032.1"/>
</dbReference>
<reference evidence="1 2" key="1">
    <citation type="submission" date="2014-03" db="EMBL/GenBank/DDBJ databases">
        <title>Whole genome sequence of Novosphingobium resinovorum KF1.</title>
        <authorList>
            <person name="Gan H.M."/>
            <person name="Gan H.Y."/>
            <person name="Chew T.H."/>
            <person name="Savka M.A."/>
        </authorList>
    </citation>
    <scope>NUCLEOTIDE SEQUENCE [LARGE SCALE GENOMIC DNA]</scope>
    <source>
        <strain evidence="1 2">KF1</strain>
    </source>
</reference>
<name>A0A031JMH7_9SPHN</name>
<gene>
    <name evidence="1" type="ORF">BV97_04363</name>
</gene>
<dbReference type="PATRIC" id="fig|158500.4.peg.4435"/>
<evidence type="ECO:0000313" key="1">
    <source>
        <dbReference type="EMBL" id="EZP77794.1"/>
    </source>
</evidence>
<organism evidence="1 2">
    <name type="scientific">Novosphingobium resinovorum</name>
    <dbReference type="NCBI Taxonomy" id="158500"/>
    <lineage>
        <taxon>Bacteria</taxon>
        <taxon>Pseudomonadati</taxon>
        <taxon>Pseudomonadota</taxon>
        <taxon>Alphaproteobacteria</taxon>
        <taxon>Sphingomonadales</taxon>
        <taxon>Sphingomonadaceae</taxon>
        <taxon>Novosphingobium</taxon>
    </lineage>
</organism>
<evidence type="ECO:0000313" key="2">
    <source>
        <dbReference type="Proteomes" id="UP000024329"/>
    </source>
</evidence>
<dbReference type="EMBL" id="JFYZ01000032">
    <property type="protein sequence ID" value="EZP77794.1"/>
    <property type="molecule type" value="Genomic_DNA"/>
</dbReference>
<dbReference type="AlphaFoldDB" id="A0A031JMH7"/>
<dbReference type="Proteomes" id="UP000024329">
    <property type="component" value="Unassembled WGS sequence"/>
</dbReference>